<evidence type="ECO:0000256" key="9">
    <source>
        <dbReference type="ARBA" id="ARBA00022777"/>
    </source>
</evidence>
<organism evidence="18 19">
    <name type="scientific">Rhizoclosmatium globosum</name>
    <dbReference type="NCBI Taxonomy" id="329046"/>
    <lineage>
        <taxon>Eukaryota</taxon>
        <taxon>Fungi</taxon>
        <taxon>Fungi incertae sedis</taxon>
        <taxon>Chytridiomycota</taxon>
        <taxon>Chytridiomycota incertae sedis</taxon>
        <taxon>Chytridiomycetes</taxon>
        <taxon>Chytridiales</taxon>
        <taxon>Chytriomycetaceae</taxon>
        <taxon>Rhizoclosmatium</taxon>
    </lineage>
</organism>
<dbReference type="PANTHER" id="PTHR11139:SF68">
    <property type="entry name" value="DNA-DEPENDENT PROTEIN KINASE CATALYTIC SUBUNIT"/>
    <property type="match status" value="1"/>
</dbReference>
<keyword evidence="8" id="KW-0227">DNA damage</keyword>
<dbReference type="GO" id="GO:0005524">
    <property type="term" value="F:ATP binding"/>
    <property type="evidence" value="ECO:0007669"/>
    <property type="project" value="UniProtKB-KW"/>
</dbReference>
<keyword evidence="6" id="KW-0808">Transferase</keyword>
<keyword evidence="5" id="KW-0597">Phosphoprotein</keyword>
<evidence type="ECO:0000256" key="8">
    <source>
        <dbReference type="ARBA" id="ARBA00022763"/>
    </source>
</evidence>
<dbReference type="SUPFAM" id="SSF48371">
    <property type="entry name" value="ARM repeat"/>
    <property type="match status" value="2"/>
</dbReference>
<dbReference type="GO" id="GO:0035556">
    <property type="term" value="P:intracellular signal transduction"/>
    <property type="evidence" value="ECO:0007669"/>
    <property type="project" value="UniProtKB-ARBA"/>
</dbReference>
<dbReference type="Proteomes" id="UP000193642">
    <property type="component" value="Unassembled WGS sequence"/>
</dbReference>
<comment type="catalytic activity">
    <reaction evidence="13">
        <text>L-threonyl-[protein] + ATP = O-phospho-L-threonyl-[protein] + ADP + H(+)</text>
        <dbReference type="Rhea" id="RHEA:46608"/>
        <dbReference type="Rhea" id="RHEA-COMP:11060"/>
        <dbReference type="Rhea" id="RHEA-COMP:11605"/>
        <dbReference type="ChEBI" id="CHEBI:15378"/>
        <dbReference type="ChEBI" id="CHEBI:30013"/>
        <dbReference type="ChEBI" id="CHEBI:30616"/>
        <dbReference type="ChEBI" id="CHEBI:61977"/>
        <dbReference type="ChEBI" id="CHEBI:456216"/>
        <dbReference type="EC" id="2.7.11.1"/>
    </reaction>
</comment>
<accession>A0A1Y2D3F1</accession>
<evidence type="ECO:0000256" key="10">
    <source>
        <dbReference type="ARBA" id="ARBA00022840"/>
    </source>
</evidence>
<dbReference type="EC" id="2.7.11.1" evidence="2"/>
<dbReference type="CDD" id="cd05172">
    <property type="entry name" value="PIKKc_DNA-PK"/>
    <property type="match status" value="1"/>
</dbReference>
<dbReference type="InterPro" id="IPR037706">
    <property type="entry name" value="DNA-PK_dom"/>
</dbReference>
<reference evidence="18 19" key="1">
    <citation type="submission" date="2016-07" db="EMBL/GenBank/DDBJ databases">
        <title>Pervasive Adenine N6-methylation of Active Genes in Fungi.</title>
        <authorList>
            <consortium name="DOE Joint Genome Institute"/>
            <person name="Mondo S.J."/>
            <person name="Dannebaum R.O."/>
            <person name="Kuo R.C."/>
            <person name="Labutti K."/>
            <person name="Haridas S."/>
            <person name="Kuo A."/>
            <person name="Salamov A."/>
            <person name="Ahrendt S.R."/>
            <person name="Lipzen A."/>
            <person name="Sullivan W."/>
            <person name="Andreopoulos W.B."/>
            <person name="Clum A."/>
            <person name="Lindquist E."/>
            <person name="Daum C."/>
            <person name="Ramamoorthy G.K."/>
            <person name="Gryganskyi A."/>
            <person name="Culley D."/>
            <person name="Magnuson J.K."/>
            <person name="James T.Y."/>
            <person name="O'Malley M.A."/>
            <person name="Stajich J.E."/>
            <person name="Spatafora J.W."/>
            <person name="Visel A."/>
            <person name="Grigoriev I.V."/>
        </authorList>
    </citation>
    <scope>NUCLEOTIDE SEQUENCE [LARGE SCALE GENOMIC DNA]</scope>
    <source>
        <strain evidence="18 19">JEL800</strain>
    </source>
</reference>
<dbReference type="GO" id="GO:0000723">
    <property type="term" value="P:telomere maintenance"/>
    <property type="evidence" value="ECO:0007669"/>
    <property type="project" value="TreeGrafter"/>
</dbReference>
<dbReference type="Pfam" id="PF20502">
    <property type="entry name" value="DNAPKcs_CC1-2"/>
    <property type="match status" value="1"/>
</dbReference>
<dbReference type="InterPro" id="IPR003152">
    <property type="entry name" value="FATC_dom"/>
</dbReference>
<evidence type="ECO:0000256" key="14">
    <source>
        <dbReference type="ARBA" id="ARBA00048679"/>
    </source>
</evidence>
<feature type="domain" description="PI3K/PI4K catalytic" evidence="15">
    <location>
        <begin position="3484"/>
        <end position="3811"/>
    </location>
</feature>
<evidence type="ECO:0000256" key="4">
    <source>
        <dbReference type="ARBA" id="ARBA00022527"/>
    </source>
</evidence>
<keyword evidence="19" id="KW-1185">Reference proteome</keyword>
<dbReference type="Pfam" id="PF08163">
    <property type="entry name" value="DNAPKcs_CC3"/>
    <property type="match status" value="1"/>
</dbReference>
<dbReference type="Pfam" id="PF02259">
    <property type="entry name" value="FAT"/>
    <property type="match status" value="1"/>
</dbReference>
<gene>
    <name evidence="18" type="ORF">BCR33DRAFT_779027</name>
</gene>
<dbReference type="PROSITE" id="PS50290">
    <property type="entry name" value="PI3_4_KINASE_3"/>
    <property type="match status" value="1"/>
</dbReference>
<evidence type="ECO:0000256" key="2">
    <source>
        <dbReference type="ARBA" id="ARBA00012513"/>
    </source>
</evidence>
<dbReference type="PANTHER" id="PTHR11139">
    <property type="entry name" value="ATAXIA TELANGIECTASIA MUTATED ATM -RELATED"/>
    <property type="match status" value="1"/>
</dbReference>
<evidence type="ECO:0000256" key="3">
    <source>
        <dbReference type="ARBA" id="ARBA00018077"/>
    </source>
</evidence>
<keyword evidence="7" id="KW-0547">Nucleotide-binding</keyword>
<evidence type="ECO:0000256" key="1">
    <source>
        <dbReference type="ARBA" id="ARBA00004604"/>
    </source>
</evidence>
<evidence type="ECO:0000256" key="5">
    <source>
        <dbReference type="ARBA" id="ARBA00022553"/>
    </source>
</evidence>
<dbReference type="InterPro" id="IPR000403">
    <property type="entry name" value="PI3/4_kinase_cat_dom"/>
</dbReference>
<evidence type="ECO:0000256" key="11">
    <source>
        <dbReference type="ARBA" id="ARBA00023204"/>
    </source>
</evidence>
<dbReference type="InterPro" id="IPR046804">
    <property type="entry name" value="DNA-PKcs_N"/>
</dbReference>
<comment type="subcellular location">
    <subcellularLocation>
        <location evidence="1">Nucleus</location>
        <location evidence="1">Nucleolus</location>
    </subcellularLocation>
</comment>
<dbReference type="GO" id="GO:0004677">
    <property type="term" value="F:DNA-dependent protein kinase activity"/>
    <property type="evidence" value="ECO:0007669"/>
    <property type="project" value="InterPro"/>
</dbReference>
<dbReference type="PROSITE" id="PS51189">
    <property type="entry name" value="FAT"/>
    <property type="match status" value="1"/>
</dbReference>
<dbReference type="SMART" id="SM01343">
    <property type="entry name" value="FATC"/>
    <property type="match status" value="1"/>
</dbReference>
<keyword evidence="4" id="KW-0723">Serine/threonine-protein kinase</keyword>
<dbReference type="Gene3D" id="3.30.1010.10">
    <property type="entry name" value="Phosphatidylinositol 3-kinase Catalytic Subunit, Chain A, domain 4"/>
    <property type="match status" value="1"/>
</dbReference>
<dbReference type="SMART" id="SM00146">
    <property type="entry name" value="PI3Kc"/>
    <property type="match status" value="1"/>
</dbReference>
<dbReference type="InterPro" id="IPR014009">
    <property type="entry name" value="PIK_FAT"/>
</dbReference>
<dbReference type="SMART" id="SM01344">
    <property type="entry name" value="NUC194"/>
    <property type="match status" value="1"/>
</dbReference>
<keyword evidence="10" id="KW-0067">ATP-binding</keyword>
<dbReference type="Pfam" id="PF02260">
    <property type="entry name" value="FATC"/>
    <property type="match status" value="1"/>
</dbReference>
<dbReference type="InterPro" id="IPR016024">
    <property type="entry name" value="ARM-type_fold"/>
</dbReference>
<comment type="catalytic activity">
    <reaction evidence="14">
        <text>L-seryl-[protein] + ATP = O-phospho-L-seryl-[protein] + ADP + H(+)</text>
        <dbReference type="Rhea" id="RHEA:17989"/>
        <dbReference type="Rhea" id="RHEA-COMP:9863"/>
        <dbReference type="Rhea" id="RHEA-COMP:11604"/>
        <dbReference type="ChEBI" id="CHEBI:15378"/>
        <dbReference type="ChEBI" id="CHEBI:29999"/>
        <dbReference type="ChEBI" id="CHEBI:30616"/>
        <dbReference type="ChEBI" id="CHEBI:83421"/>
        <dbReference type="ChEBI" id="CHEBI:456216"/>
        <dbReference type="EC" id="2.7.11.1"/>
    </reaction>
</comment>
<dbReference type="InterPro" id="IPR011009">
    <property type="entry name" value="Kinase-like_dom_sf"/>
</dbReference>
<evidence type="ECO:0000256" key="13">
    <source>
        <dbReference type="ARBA" id="ARBA00047899"/>
    </source>
</evidence>
<evidence type="ECO:0000259" key="17">
    <source>
        <dbReference type="PROSITE" id="PS51190"/>
    </source>
</evidence>
<evidence type="ECO:0000259" key="15">
    <source>
        <dbReference type="PROSITE" id="PS50290"/>
    </source>
</evidence>
<dbReference type="InterPro" id="IPR012582">
    <property type="entry name" value="DNAPKcs_CC3"/>
</dbReference>
<dbReference type="InterPro" id="IPR018936">
    <property type="entry name" value="PI3/4_kinase_CS"/>
</dbReference>
<sequence>MADLITQLEQLSSRPDIAEAAVVDLQNQIVRMHADRKPLAMSALFNKQQGILQLLRTNKDAFTSKAKYMMLDFIAELTTCWLFFSNSKELSAVKKSAVHVLVALVEEKLLDAATLEAMVKRFMTHFVQNQSKLVSSVKCAILELFGACVRYYPDSFTIDKQDPDQIKKRLLTTISSCINSANPDMELLAGAVLGLSSYLHSFEASAAESTEILSTIRKMIIPLENQTRYAVPRAGLIFIRDHAENFRNQLCSDRDTVLFIHSCLKSMCTHGNRDLQNDTAMTSFLQQVAQALTDRKLSPSEIEIFWYFVKEFINNLNKPETDQYAELSLAVRGLGLFATPCKVLLAEKELKELQGILVRKLSSLSSGSNDAKYAHISAFMDAFKMIVHESVKVDTELLNAIEELLTSMLLNFPKVREYYRKPLVSAFVELMWELNIHGLLWSFWGGIAKRLLIISCVDKEEDRTAGMDELVAESREPTWKDYLVFWETLFVAKNEAWDESKVHDFRSLLYDGMVTAILELPGNLNLSVRETGPDSDASTVVPISADASKLVADNAADFVIFVTYVSLVESLLPKIEVMFFDKWIYVVGQKFISYSTQNPLVSGFYKIFGVVLALSDSLKYFSVPTRNEQGMDYDSVEESSDVTKAARSLFSKYLDEVLLKMRQFKDDLLVSCLKMVLYSPVELTTIESLCLPIIESLKMGLSFTPLASVALDAIAVWSSKLDRKTLASSYAKILPSLNDYLLLDLEETASTVSGKKATSKARTKHLKTHKHKNEQMDEQIVQDLKSIQIRILKLLGSLGQDSRLMLSNETSASLLAWDTEMNLKVQIPFKEAIFDVYFDNMLPRIVELAENSPDRKTKVAANELLHALVIVMIGGSQSRSEGDGRTPYHKIYVKLFPVLLRLSVDLDKVTRELFRPLVIQLVHWLTKNSKYENPETMALLQSCFDAVSSSNGPLREFGAECIAEYLKWSIKHASEKELENNPINAKSLFKRLYLLCQHASSAKRLGASIIINRIYTIFRESNALVDVFTMEILYHLLFSLKISDRDNPALGTHALVKIAIDNMAKIVVVKHELFLATTSSRRSFPDLPNCNLGTVTRWLFEQSKHKELEYSYKCIELFDKFASRMTGVVSWMKNIQTNNERYVFDLFKLPVNTAVLDDCQKSLTWLLSLRTNLIMYRYLVDRGALTAQSIVLQSDIVTSIVTFLDAAADVETLNTAFKSLDAFNNNRAFVFLKVVEFVNSVFGKTLAVDKKHWSPIFECENFYRMLALTMFAPEKLGFDVGLDATKDEVSSRLVEVTTLLNRCLEQPFKMRLMNTFAEYLLSSDFDLRKTNIYSRRQTTLYLQVTNGLQSLRKCGILEAVLMAKSVSSRQYMALVLRSGITISKSSDLLQIQLARNMVWECICNNESQEDAFSLILNPPVSGTDDAMVNLKNLAPTVSHAVCSYPSSFIKSMREGVEASFAIVLIDNFLNWIETAESKSEVEIFVKHAIADSSFTTSIISFYYRTGEHSLTRFWRKFLKISSVTLAISEENALSQCFWSEFFLNFNHRSSLKALSDLFDLLPLVMVANKFQKLEESLSSIVVEKFPLVSELTEDSNEQMNDYRVCMNKLIEAMARCSNSAMVERILMLHMCRNPSHPFNESVMDCISAKASSVSFEVFDELTKYGFEFSVQSKNSHDLRWNAAKLLLLVTLQSCQLDNLVRFFVQYIREIMDNLAAAAPIGDESALLQYLVTKAICFMLLEVAYKRLPPSELHSAKGRILQAYVGPSKSGEKEITIALIKSGVDFKKKPAFEERSIASYRLIVNQTAFNAVAACLLATQNISKVEIFNSYLFVEKPCLWENIVDTSRPIEIETDLSAPLIRVGLKDFSEKVSMNRKYLSTQFLADSSLSQMSSLFGQKDARSRSLTQSSIPLLSQDFSSQNSDFDSNLSLAAASAVNDASNALEMDLLNENICMRGILSVIQRLSKPGADQEMSLWMKSLHGKMEKPDAHINVRLFIAKIIINVPNIFAPFAKYWWRPIAQLVQDADLFGSGINYFVQDLCLLLMEWTKNAHAVTKADDSVTILKTMRWLIRHCNHESKATIRNHLRIVRTLIENWKDFMIVPSDVIFELLHAKPDGNNKAEKYLNLTGVYVLQALVANKVSAYDARGLTDRIFSESDLLDSLSSLLTLSKLKEIYSPLAECIGTVLLFMETTLHNYHASFLSKIEDVCKKLQASEPKSFIVIINRISVHYPRILQNQYKVLFNLYPKLDLDLKGKSLEAILSWADAIPDLFTEILGLDLEDIFLSQDEECQTYVLGILSILAPTLSHSQTAKFLGLAVDLFSIHGSDRVRAAFFSMIFKLKESPAVEHDAVLKRLVKYSLLKGLSDSDNGIRSSLLEYFNSKVFVNQTVFDRAMDLVCDWYIPEVEDSFLKYSVLFLLDATRLTPMFDQKVYDRGLPDARFNDKDIVVDLLWKNSTSMLPLFAATQDKASFSFDEREGGIRATQEMVWTPTQDVDAKTTRIQFSRLQSEFDSQTQSSTQPFIDRRTLVRRSYASKVDSTYFAYGAERKKKEARNIETFKQAASQRSVTLYRKYREGELPDIEIKHKDVLEPLQSLANRDNEIARRLMTIILTKMTLDNTIDLEKLTQAINGVFKTSLMSSSPLIGSLLDIMLHNNGIIQGSSPSLISHVASATSNFELGALIIEKGLEDDLFLSADTKKLKTFNRAVRKSPEAWVSLAQLYKELQHIEVYESIYESRVAYSLVTKEAISAELLGDFETAKNKYLEGLGSENLDVSEAELQLWTTQRLECMNKLGEWSLLAASVLQDVDDNLNSLWEPENVDPYLKLFLRSHLKLREGRTLADDTFVPWSPADDNPIKKFLDEAKKDAKKRSVLELLFSDDLLTSAVIARDLNLARYFVDISWKQFVAAYAELNTSALVSRIDLLASLQHIYEFDEYLRILKLPGLASTKDEQLCSLFAGWRHRYPSATDSISVWDDVISGRKLMIEKVSAMLNNPPDQENNVYKFHQVIVSDDLLYSRRMAKAAAKQGLFSVADRWLDTANSRPGEFVPEFMQQYYKQTLLKSDRELGFANRFKPLENLLKHMDYYKKSIRETPNTVQLKFITLETRTLSRLLSLTHCLSANDSFFSDLGSNKGVTKFVGQRIQSKPELMQFFLDRAKHNILAIHALDVPSFRFQKGLIEVGMFVDKTLRCVEADEVSTKFMGHQPESAKVIIHSIFRAMSMGSLKAVEFFPRLLQILETYPEVANDFSVHSQDVPTWMYLRWLPQLTSLLDKVTGLTLLPLVQKISTKYPNALRFPFSISCEQYQFDAFNAPNAKLIERLKSSLQSAMHDKLAVELRRLEDPAHIFKDLCERFESLISSSLPAKQASIKKAYEEFKLICLETKKNGDIGRKFAEKHTAKIANICANGEKIDNNKLKELVSYRDKLGSEAESKPGKNLLKSFSLWLSEYQIGNYDPTEYLEVPGQYTGTSEPNISQHVLISNFDPNVLVMSSMRRPKKIIMIGSDEREYPWLVKGGEDLRLDQRIEQMFSIMNDMLVKNPFCSRNRVAVATYKVIPMSTSLGVIEWVDNTKPLKACMADSPQFDKKMAESQAEYSAFVVKFGKSGSGFGGAYEPFMMNATPRHVIENMQSIWNKNRSSYLREFFLKLTISAEAFFQIRGEFANSFAALSICSYLLGIGDRHLDNFLVNLKNGKIVGIDFGHAFGSATEVLPIPELVPFRLTNQIEKFLLPLGVQNLMVHPMTNTLAAIQEEKDGLINALNIFVNEPLIEWRKFAKLQMQRQGKGTVAISSMSDSLAAPEWYPRQKLEIARRKLDRENPIFITADELKNGHEKKKWYKNMRVTLMGDPVINIRAKAGNICQTPKEQVECLIDLAMDPNVLGRAWLGWSPFMFGLQFVIGLLILYKVVWSISLQKGIGCLTTADGNQIAATFGTEIALIDLINGKVLCSFDTSLTACIKQLHFDPKLSVFHTANEAVYVGLNSEGKEIGSYQSADKITDFINIPTSTTIIYLTYRSRQSPLKIAELAAITVLEEFMRNDDHGVMIGRDDGTVEIYTFPDFEVDSIQIPSLLLKKHVGERILSFIGWADDVSSDGALDTLLVSVFSGHIYAITMLPHGSTEMNSKELIQILQRAKEETTVIENQNLKSQKQRKGCLQCHRVNQNRSTLHIQTSTLTSLHIIHTQLTSLAAKYQTKTTVSTRLNFPHSITAHLGLLLPVLEQWKNQKNEQMLLEGLKAVDDFDSGFRDVVDDGWLQLLKGGIQGESNLKEEEVDMAQQELEKLFISSYALKGVSVEKKRSWFVGKVKEVIESGLSVDVLKKLFHNDGLS</sequence>
<dbReference type="GO" id="GO:0006303">
    <property type="term" value="P:double-strand break repair via nonhomologous end joining"/>
    <property type="evidence" value="ECO:0007669"/>
    <property type="project" value="InterPro"/>
</dbReference>
<dbReference type="Gene3D" id="1.10.1070.11">
    <property type="entry name" value="Phosphatidylinositol 3-/4-kinase, catalytic domain"/>
    <property type="match status" value="1"/>
</dbReference>
<dbReference type="InterPro" id="IPR046803">
    <property type="entry name" value="DNAPKcs_CC1-2"/>
</dbReference>
<dbReference type="InterPro" id="IPR036940">
    <property type="entry name" value="PI3/4_kinase_cat_sf"/>
</dbReference>
<dbReference type="PROSITE" id="PS00916">
    <property type="entry name" value="PI3_4_KINASE_2"/>
    <property type="match status" value="1"/>
</dbReference>
<name>A0A1Y2D3F1_9FUNG</name>
<protein>
    <recommendedName>
        <fullName evidence="3">DNA-dependent protein kinase catalytic subunit</fullName>
        <ecNumber evidence="2">2.7.11.1</ecNumber>
    </recommendedName>
</protein>
<evidence type="ECO:0000313" key="19">
    <source>
        <dbReference type="Proteomes" id="UP000193642"/>
    </source>
</evidence>
<proteinExistence type="predicted"/>
<dbReference type="Pfam" id="PF00454">
    <property type="entry name" value="PI3_PI4_kinase"/>
    <property type="match status" value="1"/>
</dbReference>
<evidence type="ECO:0000313" key="18">
    <source>
        <dbReference type="EMBL" id="ORY53674.1"/>
    </source>
</evidence>
<dbReference type="GO" id="GO:0005730">
    <property type="term" value="C:nucleolus"/>
    <property type="evidence" value="ECO:0007669"/>
    <property type="project" value="UniProtKB-SubCell"/>
</dbReference>
<dbReference type="InterPro" id="IPR050517">
    <property type="entry name" value="DDR_Repair_Kinase"/>
</dbReference>
<keyword evidence="12" id="KW-0539">Nucleus</keyword>
<dbReference type="EMBL" id="MCGO01000001">
    <property type="protein sequence ID" value="ORY53674.1"/>
    <property type="molecule type" value="Genomic_DNA"/>
</dbReference>
<dbReference type="STRING" id="329046.A0A1Y2D3F1"/>
<dbReference type="InterPro" id="IPR045581">
    <property type="entry name" value="DNAPKcs_CC5"/>
</dbReference>
<keyword evidence="11" id="KW-0234">DNA repair</keyword>
<feature type="domain" description="FATC" evidence="17">
    <location>
        <begin position="3859"/>
        <end position="3891"/>
    </location>
</feature>
<evidence type="ECO:0000256" key="6">
    <source>
        <dbReference type="ARBA" id="ARBA00022679"/>
    </source>
</evidence>
<dbReference type="PROSITE" id="PS51190">
    <property type="entry name" value="FATC"/>
    <property type="match status" value="1"/>
</dbReference>
<feature type="domain" description="FAT" evidence="16">
    <location>
        <begin position="2666"/>
        <end position="3305"/>
    </location>
</feature>
<dbReference type="SUPFAM" id="SSF56112">
    <property type="entry name" value="Protein kinase-like (PK-like)"/>
    <property type="match status" value="1"/>
</dbReference>
<dbReference type="OrthoDB" id="381190at2759"/>
<evidence type="ECO:0000259" key="16">
    <source>
        <dbReference type="PROSITE" id="PS51189"/>
    </source>
</evidence>
<evidence type="ECO:0000256" key="7">
    <source>
        <dbReference type="ARBA" id="ARBA00022741"/>
    </source>
</evidence>
<keyword evidence="9" id="KW-0418">Kinase</keyword>
<comment type="caution">
    <text evidence="18">The sequence shown here is derived from an EMBL/GenBank/DDBJ whole genome shotgun (WGS) entry which is preliminary data.</text>
</comment>
<dbReference type="Pfam" id="PF19704">
    <property type="entry name" value="DNAPKcs_CC5"/>
    <property type="match status" value="2"/>
</dbReference>
<dbReference type="InterPro" id="IPR003151">
    <property type="entry name" value="PIK-rel_kinase_FAT"/>
</dbReference>
<dbReference type="Pfam" id="PF20500">
    <property type="entry name" value="DNA-PKcs_N"/>
    <property type="match status" value="1"/>
</dbReference>
<evidence type="ECO:0000256" key="12">
    <source>
        <dbReference type="ARBA" id="ARBA00023242"/>
    </source>
</evidence>